<reference evidence="1 2" key="1">
    <citation type="journal article" date="2015" name="Science">
        <title>Genetic determinants of in vivo fitness and diet responsiveness in multiple human gut Bacteroides.</title>
        <authorList>
            <person name="Wu M."/>
            <person name="McNulty N.P."/>
            <person name="Rodionov D.A."/>
            <person name="Khoroshkin M.S."/>
            <person name="Griffin N.W."/>
            <person name="Cheng J."/>
            <person name="Latreille P."/>
            <person name="Kerstetter R.A."/>
            <person name="Terrapon N."/>
            <person name="Henrissat B."/>
            <person name="Osterman A.L."/>
            <person name="Gordon J.I."/>
        </authorList>
    </citation>
    <scope>NUCLEOTIDE SEQUENCE [LARGE SCALE GENOMIC DNA]</scope>
    <source>
        <strain evidence="1 2">WH2</strain>
    </source>
</reference>
<sequence length="198" mass="21957">MRTLHSKYRTVGSIRMLPLMLLLTLVIGLSGCKTSRKVTSSLGEPRFLSSKVQLTIPNKGGTITVNGTMKLVSGERMQLSLLMPILRSEVARLEITPDDVLVVDRMGKRYVQATRKELKDVLPKKADFAHLEKMLFEAAKPGGKASLTGKELGIPSLEKGKIVLTDFSDKEISLTPTQVSSRYTKVEWTELLEMLAKL</sequence>
<protein>
    <submittedName>
        <fullName evidence="1">Uncharacterized protein</fullName>
    </submittedName>
</protein>
<evidence type="ECO:0000313" key="2">
    <source>
        <dbReference type="Proteomes" id="UP000061809"/>
    </source>
</evidence>
<dbReference type="Pfam" id="PF14125">
    <property type="entry name" value="DUF4292"/>
    <property type="match status" value="1"/>
</dbReference>
<dbReference type="PATRIC" id="fig|246787.4.peg.2392"/>
<dbReference type="InterPro" id="IPR025634">
    <property type="entry name" value="DUF4292"/>
</dbReference>
<dbReference type="EMBL" id="CP012801">
    <property type="protein sequence ID" value="ALJ59572.1"/>
    <property type="molecule type" value="Genomic_DNA"/>
</dbReference>
<organism evidence="1 2">
    <name type="scientific">Bacteroides cellulosilyticus</name>
    <dbReference type="NCBI Taxonomy" id="246787"/>
    <lineage>
        <taxon>Bacteria</taxon>
        <taxon>Pseudomonadati</taxon>
        <taxon>Bacteroidota</taxon>
        <taxon>Bacteroidia</taxon>
        <taxon>Bacteroidales</taxon>
        <taxon>Bacteroidaceae</taxon>
        <taxon>Bacteroides</taxon>
    </lineage>
</organism>
<evidence type="ECO:0000313" key="1">
    <source>
        <dbReference type="EMBL" id="ALJ59572.1"/>
    </source>
</evidence>
<dbReference type="RefSeq" id="WP_029426069.1">
    <property type="nucleotide sequence ID" value="NZ_CP012801.1"/>
</dbReference>
<accession>A0A0P0GNS6</accession>
<dbReference type="KEGG" id="bcel:BcellWH2_02332"/>
<gene>
    <name evidence="1" type="ORF">BcellWH2_02332</name>
</gene>
<dbReference type="PROSITE" id="PS51257">
    <property type="entry name" value="PROKAR_LIPOPROTEIN"/>
    <property type="match status" value="1"/>
</dbReference>
<dbReference type="AlphaFoldDB" id="A0A0P0GNS6"/>
<name>A0A0P0GNS6_9BACE</name>
<proteinExistence type="predicted"/>
<dbReference type="Proteomes" id="UP000061809">
    <property type="component" value="Chromosome"/>
</dbReference>